<dbReference type="PANTHER" id="PTHR10359:SF19">
    <property type="entry name" value="DNA REPAIR GLYCOSYLASE MJ1434-RELATED"/>
    <property type="match status" value="1"/>
</dbReference>
<dbReference type="PANTHER" id="PTHR10359">
    <property type="entry name" value="A/G-SPECIFIC ADENINE GLYCOSYLASE/ENDONUCLEASE III"/>
    <property type="match status" value="1"/>
</dbReference>
<dbReference type="CDD" id="cd00056">
    <property type="entry name" value="ENDO3c"/>
    <property type="match status" value="1"/>
</dbReference>
<organism evidence="11 12">
    <name type="scientific">Candidatus Macondimonas diazotrophica</name>
    <dbReference type="NCBI Taxonomy" id="2305248"/>
    <lineage>
        <taxon>Bacteria</taxon>
        <taxon>Pseudomonadati</taxon>
        <taxon>Pseudomonadota</taxon>
        <taxon>Gammaproteobacteria</taxon>
        <taxon>Chromatiales</taxon>
        <taxon>Ectothiorhodospiraceae</taxon>
        <taxon>Candidatus Macondimonas</taxon>
    </lineage>
</organism>
<dbReference type="RefSeq" id="WP_135280901.1">
    <property type="nucleotide sequence ID" value="NZ_SRIO01000003.1"/>
</dbReference>
<keyword evidence="6" id="KW-0408">Iron</keyword>
<keyword evidence="11" id="KW-0255">Endonuclease</keyword>
<dbReference type="PIRSF" id="PIRSF001435">
    <property type="entry name" value="Nth"/>
    <property type="match status" value="1"/>
</dbReference>
<sequence>MNDLYARLLAAYGAQDWWPAETPFEVMVGAVLTQNTTWIQVERVIERLRAAELLRPAPLRDLPIETLAELIRPAGYPRVKTRRLQTLCAWLIARGDLAGLIDRPTDVLRAELLAVHGVGPETADSILLYALGRPVFVIDAYTRRILSRYGLITGKEPYESLRRLVESRLHTDDPVRDYNELHALLVRHAKTACRVRPQCTACCLRAGCDASQTSGP</sequence>
<evidence type="ECO:0000259" key="10">
    <source>
        <dbReference type="SMART" id="SM00478"/>
    </source>
</evidence>
<evidence type="ECO:0000256" key="1">
    <source>
        <dbReference type="ARBA" id="ARBA00008343"/>
    </source>
</evidence>
<keyword evidence="4" id="KW-0227">DNA damage</keyword>
<evidence type="ECO:0000256" key="9">
    <source>
        <dbReference type="ARBA" id="ARBA00023295"/>
    </source>
</evidence>
<evidence type="ECO:0000256" key="4">
    <source>
        <dbReference type="ARBA" id="ARBA00022763"/>
    </source>
</evidence>
<dbReference type="GO" id="GO:0006284">
    <property type="term" value="P:base-excision repair"/>
    <property type="evidence" value="ECO:0007669"/>
    <property type="project" value="InterPro"/>
</dbReference>
<keyword evidence="9" id="KW-0326">Glycosidase</keyword>
<dbReference type="Pfam" id="PF00633">
    <property type="entry name" value="HHH"/>
    <property type="match status" value="1"/>
</dbReference>
<keyword evidence="8" id="KW-0234">DNA repair</keyword>
<dbReference type="Pfam" id="PF00730">
    <property type="entry name" value="HhH-GPD"/>
    <property type="match status" value="1"/>
</dbReference>
<gene>
    <name evidence="11" type="ORF">E4680_02950</name>
</gene>
<dbReference type="EMBL" id="SRIO01000003">
    <property type="protein sequence ID" value="TFZ83484.1"/>
    <property type="molecule type" value="Genomic_DNA"/>
</dbReference>
<accession>A0A4Z0FCH5</accession>
<keyword evidence="2" id="KW-0004">4Fe-4S</keyword>
<dbReference type="SUPFAM" id="SSF48150">
    <property type="entry name" value="DNA-glycosylase"/>
    <property type="match status" value="1"/>
</dbReference>
<evidence type="ECO:0000256" key="5">
    <source>
        <dbReference type="ARBA" id="ARBA00022801"/>
    </source>
</evidence>
<evidence type="ECO:0000256" key="7">
    <source>
        <dbReference type="ARBA" id="ARBA00023014"/>
    </source>
</evidence>
<evidence type="ECO:0000256" key="3">
    <source>
        <dbReference type="ARBA" id="ARBA00022723"/>
    </source>
</evidence>
<dbReference type="SMART" id="SM00478">
    <property type="entry name" value="ENDO3c"/>
    <property type="match status" value="1"/>
</dbReference>
<dbReference type="GO" id="GO:0003677">
    <property type="term" value="F:DNA binding"/>
    <property type="evidence" value="ECO:0007669"/>
    <property type="project" value="InterPro"/>
</dbReference>
<keyword evidence="7" id="KW-0411">Iron-sulfur</keyword>
<dbReference type="Gene3D" id="1.10.1670.10">
    <property type="entry name" value="Helix-hairpin-Helix base-excision DNA repair enzymes (C-terminal)"/>
    <property type="match status" value="1"/>
</dbReference>
<dbReference type="InterPro" id="IPR000445">
    <property type="entry name" value="HhH_motif"/>
</dbReference>
<dbReference type="GO" id="GO:0004519">
    <property type="term" value="F:endonuclease activity"/>
    <property type="evidence" value="ECO:0007669"/>
    <property type="project" value="UniProtKB-KW"/>
</dbReference>
<dbReference type="AlphaFoldDB" id="A0A4Z0FCH5"/>
<dbReference type="OrthoDB" id="9802365at2"/>
<dbReference type="InterPro" id="IPR011257">
    <property type="entry name" value="DNA_glycosylase"/>
</dbReference>
<protein>
    <submittedName>
        <fullName evidence="11">Endonuclease</fullName>
    </submittedName>
</protein>
<evidence type="ECO:0000256" key="8">
    <source>
        <dbReference type="ARBA" id="ARBA00023204"/>
    </source>
</evidence>
<comment type="caution">
    <text evidence="11">The sequence shown here is derived from an EMBL/GenBank/DDBJ whole genome shotgun (WGS) entry which is preliminary data.</text>
</comment>
<keyword evidence="3" id="KW-0479">Metal-binding</keyword>
<dbReference type="InterPro" id="IPR023170">
    <property type="entry name" value="HhH_base_excis_C"/>
</dbReference>
<name>A0A4Z0FCH5_9GAMM</name>
<comment type="similarity">
    <text evidence="1">Belongs to the Nth/MutY family.</text>
</comment>
<dbReference type="GO" id="GO:0051539">
    <property type="term" value="F:4 iron, 4 sulfur cluster binding"/>
    <property type="evidence" value="ECO:0007669"/>
    <property type="project" value="UniProtKB-KW"/>
</dbReference>
<keyword evidence="5" id="KW-0378">Hydrolase</keyword>
<feature type="domain" description="HhH-GPD" evidence="10">
    <location>
        <begin position="32"/>
        <end position="191"/>
    </location>
</feature>
<evidence type="ECO:0000313" key="12">
    <source>
        <dbReference type="Proteomes" id="UP000297890"/>
    </source>
</evidence>
<keyword evidence="12" id="KW-1185">Reference proteome</keyword>
<dbReference type="Proteomes" id="UP000297890">
    <property type="component" value="Unassembled WGS sequence"/>
</dbReference>
<dbReference type="GO" id="GO:0019104">
    <property type="term" value="F:DNA N-glycosylase activity"/>
    <property type="evidence" value="ECO:0007669"/>
    <property type="project" value="UniProtKB-ARBA"/>
</dbReference>
<dbReference type="GO" id="GO:0046872">
    <property type="term" value="F:metal ion binding"/>
    <property type="evidence" value="ECO:0007669"/>
    <property type="project" value="UniProtKB-KW"/>
</dbReference>
<keyword evidence="11" id="KW-0540">Nuclease</keyword>
<evidence type="ECO:0000256" key="6">
    <source>
        <dbReference type="ARBA" id="ARBA00023004"/>
    </source>
</evidence>
<dbReference type="Gene3D" id="1.10.340.30">
    <property type="entry name" value="Hypothetical protein, domain 2"/>
    <property type="match status" value="1"/>
</dbReference>
<proteinExistence type="inferred from homology"/>
<evidence type="ECO:0000256" key="2">
    <source>
        <dbReference type="ARBA" id="ARBA00022485"/>
    </source>
</evidence>
<dbReference type="InterPro" id="IPR003265">
    <property type="entry name" value="HhH-GPD_domain"/>
</dbReference>
<reference evidence="11 12" key="1">
    <citation type="journal article" date="2019" name="ISME J.">
        <title>Candidatus Macondimonas diazotrophica, a novel gammaproteobacterial genus dominating crude-oil-contaminated coastal sediments.</title>
        <authorList>
            <person name="Karthikeyan S."/>
            <person name="Konstantinidis K."/>
        </authorList>
    </citation>
    <scope>NUCLEOTIDE SEQUENCE [LARGE SCALE GENOMIC DNA]</scope>
    <source>
        <strain evidence="11 12">KTK01</strain>
    </source>
</reference>
<evidence type="ECO:0000313" key="11">
    <source>
        <dbReference type="EMBL" id="TFZ83484.1"/>
    </source>
</evidence>